<reference evidence="2 3" key="1">
    <citation type="submission" date="2014-04" db="EMBL/GenBank/DDBJ databases">
        <authorList>
            <consortium name="DOE Joint Genome Institute"/>
            <person name="Kuo A."/>
            <person name="Girlanda M."/>
            <person name="Perotto S."/>
            <person name="Kohler A."/>
            <person name="Nagy L.G."/>
            <person name="Floudas D."/>
            <person name="Copeland A."/>
            <person name="Barry K.W."/>
            <person name="Cichocki N."/>
            <person name="Veneault-Fourrey C."/>
            <person name="LaButti K."/>
            <person name="Lindquist E.A."/>
            <person name="Lipzen A."/>
            <person name="Lundell T."/>
            <person name="Morin E."/>
            <person name="Murat C."/>
            <person name="Sun H."/>
            <person name="Tunlid A."/>
            <person name="Henrissat B."/>
            <person name="Grigoriev I.V."/>
            <person name="Hibbett D.S."/>
            <person name="Martin F."/>
            <person name="Nordberg H.P."/>
            <person name="Cantor M.N."/>
            <person name="Hua S.X."/>
        </authorList>
    </citation>
    <scope>NUCLEOTIDE SEQUENCE [LARGE SCALE GENOMIC DNA]</scope>
    <source>
        <strain evidence="2 3">MUT 4182</strain>
    </source>
</reference>
<organism evidence="2 3">
    <name type="scientific">Tulasnella calospora MUT 4182</name>
    <dbReference type="NCBI Taxonomy" id="1051891"/>
    <lineage>
        <taxon>Eukaryota</taxon>
        <taxon>Fungi</taxon>
        <taxon>Dikarya</taxon>
        <taxon>Basidiomycota</taxon>
        <taxon>Agaricomycotina</taxon>
        <taxon>Agaricomycetes</taxon>
        <taxon>Cantharellales</taxon>
        <taxon>Tulasnellaceae</taxon>
        <taxon>Tulasnella</taxon>
    </lineage>
</organism>
<protein>
    <recommendedName>
        <fullName evidence="4">Glycoside hydrolase family 16 protein</fullName>
    </recommendedName>
</protein>
<reference evidence="3" key="2">
    <citation type="submission" date="2015-01" db="EMBL/GenBank/DDBJ databases">
        <title>Evolutionary Origins and Diversification of the Mycorrhizal Mutualists.</title>
        <authorList>
            <consortium name="DOE Joint Genome Institute"/>
            <consortium name="Mycorrhizal Genomics Consortium"/>
            <person name="Kohler A."/>
            <person name="Kuo A."/>
            <person name="Nagy L.G."/>
            <person name="Floudas D."/>
            <person name="Copeland A."/>
            <person name="Barry K.W."/>
            <person name="Cichocki N."/>
            <person name="Veneault-Fourrey C."/>
            <person name="LaButti K."/>
            <person name="Lindquist E.A."/>
            <person name="Lipzen A."/>
            <person name="Lundell T."/>
            <person name="Morin E."/>
            <person name="Murat C."/>
            <person name="Riley R."/>
            <person name="Ohm R."/>
            <person name="Sun H."/>
            <person name="Tunlid A."/>
            <person name="Henrissat B."/>
            <person name="Grigoriev I.V."/>
            <person name="Hibbett D.S."/>
            <person name="Martin F."/>
        </authorList>
    </citation>
    <scope>NUCLEOTIDE SEQUENCE [LARGE SCALE GENOMIC DNA]</scope>
    <source>
        <strain evidence="3">MUT 4182</strain>
    </source>
</reference>
<evidence type="ECO:0000256" key="1">
    <source>
        <dbReference type="SAM" id="SignalP"/>
    </source>
</evidence>
<dbReference type="HOGENOM" id="CLU_339244_0_0_1"/>
<dbReference type="EMBL" id="KN822975">
    <property type="protein sequence ID" value="KIO30151.1"/>
    <property type="molecule type" value="Genomic_DNA"/>
</dbReference>
<feature type="signal peptide" evidence="1">
    <location>
        <begin position="1"/>
        <end position="25"/>
    </location>
</feature>
<feature type="chain" id="PRO_5002180784" description="Glycoside hydrolase family 16 protein" evidence="1">
    <location>
        <begin position="26"/>
        <end position="838"/>
    </location>
</feature>
<evidence type="ECO:0008006" key="4">
    <source>
        <dbReference type="Google" id="ProtNLM"/>
    </source>
</evidence>
<name>A0A0C3QPF2_9AGAM</name>
<dbReference type="AlphaFoldDB" id="A0A0C3QPF2"/>
<accession>A0A0C3QPF2</accession>
<keyword evidence="1" id="KW-0732">Signal</keyword>
<dbReference type="STRING" id="1051891.A0A0C3QPF2"/>
<proteinExistence type="predicted"/>
<sequence>MGPSMLGFIICISLLLSTRNFSVLAQLVSTTLYSTHPQVTYAPESCCARNIFGRCAKRYDPFEMSTYFGPDGKRRTFFQTGSSGNEPRSWNMKRRVEVKFYGGAVKVYGPPQAQLYHRLGHIQVSLDGLVMATIDLENKYREANDEPWNPQLMYHWDGGGGDAAHVLVISLLDSATGFWKWHPIRGFGFDSVVYTSFEPWRPPKYELSASERLENVKVHDTNFVMSFKPSSAWEKRISDISSSEGIQTFHGTSNELAHSSGVTPVAKFTTRCAALAIYGASPAQLQATFADGFRHGHIQICQWRHCKYVDVHQTYLNVPQHLWTEPVLLYATDRMSPRVSETVTMSLLDPSSPVGHIWAMTFSHAVCSQVVHKWPWTHPIPDGNYSSSLVQHHELDYGPSFLSSLFPTWSRTDLYNFADAEPRFLGLFGSMPSWSTTVQGHDIQIFVPSPAQFPAFQYANIRCCIDGRCHYPDIEQWFLKARNAPSDIPLVHYQDLNPFRDHHISMTAVRKSDEVGEKVTAVSRVVSQRVAVACPPPSIPPTPSETPDCLSWPDLKEPIEDDDDDLGAFASTAVVFVAVMFLVWCIASGAMDAQRQQPEKEYLLPPPGSCKQPPQGYQFGTRRSYSSCETDYRLIMKAELAVNQSTGSLGFGSGLIPAPGDHLQQLLSFYPETSGRTGSSLTIARPLDSPSQPIISQACAPGPSNARHSSNPGPPLPSWNWADNGSPVFITDWNTSTHHDLHPFSDDGTDGGPGTFSPTDSLSTAVWSSSGIVQDTYWAAPPLGFNIDQSSYLYSGQSTNTALGPAIRGAQLLSSPYTALETLTPYSHRGAPPSYPRS</sequence>
<gene>
    <name evidence="2" type="ORF">M407DRAFT_20819</name>
</gene>
<evidence type="ECO:0000313" key="3">
    <source>
        <dbReference type="Proteomes" id="UP000054248"/>
    </source>
</evidence>
<keyword evidence="3" id="KW-1185">Reference proteome</keyword>
<evidence type="ECO:0000313" key="2">
    <source>
        <dbReference type="EMBL" id="KIO30151.1"/>
    </source>
</evidence>
<dbReference type="Proteomes" id="UP000054248">
    <property type="component" value="Unassembled WGS sequence"/>
</dbReference>
<dbReference type="OrthoDB" id="3251847at2759"/>